<comment type="caution">
    <text evidence="1">The sequence shown here is derived from an EMBL/GenBank/DDBJ whole genome shotgun (WGS) entry which is preliminary data.</text>
</comment>
<keyword evidence="2" id="KW-1185">Reference proteome</keyword>
<reference evidence="1 2" key="1">
    <citation type="submission" date="2023-03" db="EMBL/GenBank/DDBJ databases">
        <title>High recombination rates correlate with genetic variation in Cardiocondyla obscurior ants.</title>
        <authorList>
            <person name="Errbii M."/>
        </authorList>
    </citation>
    <scope>NUCLEOTIDE SEQUENCE [LARGE SCALE GENOMIC DNA]</scope>
    <source>
        <strain evidence="1">Alpha-2009</strain>
        <tissue evidence="1">Whole body</tissue>
    </source>
</reference>
<sequence length="70" mass="7796">MKFNVTKCFSELGGFEEFSTGSVGVDGGAKRYRDTAFLEQPKERVSGLRDVNIPAITDIERIVDEISLVR</sequence>
<evidence type="ECO:0000313" key="1">
    <source>
        <dbReference type="EMBL" id="KAL0117123.1"/>
    </source>
</evidence>
<protein>
    <submittedName>
        <fullName evidence="1">Uncharacterized protein</fullName>
    </submittedName>
</protein>
<proteinExistence type="predicted"/>
<name>A0AAW2FNW3_9HYME</name>
<dbReference type="EMBL" id="JADYXP020000009">
    <property type="protein sequence ID" value="KAL0117123.1"/>
    <property type="molecule type" value="Genomic_DNA"/>
</dbReference>
<gene>
    <name evidence="1" type="ORF">PUN28_010155</name>
</gene>
<dbReference type="Proteomes" id="UP001430953">
    <property type="component" value="Unassembled WGS sequence"/>
</dbReference>
<accession>A0AAW2FNW3</accession>
<organism evidence="1 2">
    <name type="scientific">Cardiocondyla obscurior</name>
    <dbReference type="NCBI Taxonomy" id="286306"/>
    <lineage>
        <taxon>Eukaryota</taxon>
        <taxon>Metazoa</taxon>
        <taxon>Ecdysozoa</taxon>
        <taxon>Arthropoda</taxon>
        <taxon>Hexapoda</taxon>
        <taxon>Insecta</taxon>
        <taxon>Pterygota</taxon>
        <taxon>Neoptera</taxon>
        <taxon>Endopterygota</taxon>
        <taxon>Hymenoptera</taxon>
        <taxon>Apocrita</taxon>
        <taxon>Aculeata</taxon>
        <taxon>Formicoidea</taxon>
        <taxon>Formicidae</taxon>
        <taxon>Myrmicinae</taxon>
        <taxon>Cardiocondyla</taxon>
    </lineage>
</organism>
<dbReference type="AlphaFoldDB" id="A0AAW2FNW3"/>
<evidence type="ECO:0000313" key="2">
    <source>
        <dbReference type="Proteomes" id="UP001430953"/>
    </source>
</evidence>